<feature type="compositionally biased region" description="Polar residues" evidence="1">
    <location>
        <begin position="669"/>
        <end position="680"/>
    </location>
</feature>
<comment type="caution">
    <text evidence="2">The sequence shown here is derived from an EMBL/GenBank/DDBJ whole genome shotgun (WGS) entry which is preliminary data.</text>
</comment>
<evidence type="ECO:0000313" key="3">
    <source>
        <dbReference type="Proteomes" id="UP000714275"/>
    </source>
</evidence>
<evidence type="ECO:0000313" key="2">
    <source>
        <dbReference type="EMBL" id="KAG1780266.1"/>
    </source>
</evidence>
<feature type="region of interest" description="Disordered" evidence="1">
    <location>
        <begin position="457"/>
        <end position="478"/>
    </location>
</feature>
<dbReference type="OrthoDB" id="2413468at2759"/>
<evidence type="ECO:0000256" key="1">
    <source>
        <dbReference type="SAM" id="MobiDB-lite"/>
    </source>
</evidence>
<feature type="compositionally biased region" description="Polar residues" evidence="1">
    <location>
        <begin position="282"/>
        <end position="305"/>
    </location>
</feature>
<feature type="compositionally biased region" description="Basic and acidic residues" evidence="1">
    <location>
        <begin position="140"/>
        <end position="160"/>
    </location>
</feature>
<sequence length="1027" mass="109384">MMVAFTGTDLPASGQFIIPGNSLDLVVTELDQAKALRSPLQSDTEAILSSAAVNGAMSDASSLAPSSGPSSTFVSPVALRSRSISSTSIATQSSSSAYSSESSKARATAPSAYKPPQTRPASPLGLNAPARRQSIPSEGSADRRRIAIVEMSTHVDEYPKSDSYTSTSPSSDLYPRRGRETQLGGLALVAPPDASLRTFGFTHPLTSPVQPPSIQPQPSSSTVSSHVRSSSETVRVSGRVTGHSRKSSREVAVVGTISLSTKPSDQSYSSPVTEALKPPLFQTPQFRSPSPGTPETSDSGSSTVPPKSRQRKDALFPSVSPIKELKETVSPQASPIPAPVVTPRIGKSKGIGDRVACPVIVNIFPESPTAKHIMSLSPKTSTATPATPYLHYQPGLHAKAGPLPPPPMSVFSIDPSAPPPPRPPRHQPLKKKGDMDAVKQALALPPSVAAALKTRIPLSEPKEERGATTSVNSPPSEAVKELAPTLSTNPLELDTLQPVTFELRSEELKSRPNTSDQGKRESELPQTPAHIRQGAFPPSRICTTDSNSNLTVTPNQTIVPLPRHESIDDLVATVGHAIDDMGIIRSSDVPPPTVLEPLRHNENRGNRSGLDVRRISLTPTPPLDDDNSVENESRPEVLPPLPAKNEPQPSDLRVRSALSIKRFSSLPRTPSPISFIQPSTESKRSSRTPSPSFVGYSVPKALPPVQKVKSAWPPAMHFADVAVKKNVLDRSVGYAQKINELYMYDCGLGDWIVETRYKAANPPKRATSARVPSTHSPRTQTRNISESSTGSEVTFPRRPDAYLATDLSTPPSSDSSPPNAPPSLPYPALASAPRNGLNKASTIIASSSSSSGRSLTSPTSLNKSPGSFFASLGRKTSLKKDKGVALIAPVIGRALSKSPPRQEPNPRPMTIPNSPSVPGGPRAPPNRMQRSQTIVLSPQSPSNGLGHHRSSTVVIQRPSQLSGRNTFSERGSPTDSDEFARQVDKLAALLPKADKTVLGGYLRRAGQDILAIGQYLEDEKNGILRYD</sequence>
<feature type="compositionally biased region" description="Low complexity" evidence="1">
    <location>
        <begin position="90"/>
        <end position="102"/>
    </location>
</feature>
<feature type="region of interest" description="Disordered" evidence="1">
    <location>
        <begin position="90"/>
        <end position="177"/>
    </location>
</feature>
<protein>
    <submittedName>
        <fullName evidence="2">Uncharacterized protein</fullName>
    </submittedName>
</protein>
<feature type="region of interest" description="Disordered" evidence="1">
    <location>
        <begin position="761"/>
        <end position="868"/>
    </location>
</feature>
<name>A0A9P7A2K6_9AGAM</name>
<feature type="compositionally biased region" description="Low complexity" evidence="1">
    <location>
        <begin position="840"/>
        <end position="861"/>
    </location>
</feature>
<feature type="compositionally biased region" description="Low complexity" evidence="1">
    <location>
        <begin position="216"/>
        <end position="240"/>
    </location>
</feature>
<keyword evidence="3" id="KW-1185">Reference proteome</keyword>
<feature type="region of interest" description="Disordered" evidence="1">
    <location>
        <begin position="200"/>
        <end position="251"/>
    </location>
</feature>
<dbReference type="AlphaFoldDB" id="A0A9P7A2K6"/>
<feature type="compositionally biased region" description="Basic and acidic residues" evidence="1">
    <location>
        <begin position="597"/>
        <end position="614"/>
    </location>
</feature>
<feature type="region of interest" description="Disordered" evidence="1">
    <location>
        <begin position="505"/>
        <end position="557"/>
    </location>
</feature>
<feature type="region of interest" description="Disordered" evidence="1">
    <location>
        <begin position="584"/>
        <end position="651"/>
    </location>
</feature>
<feature type="region of interest" description="Disordered" evidence="1">
    <location>
        <begin position="404"/>
        <end position="432"/>
    </location>
</feature>
<feature type="region of interest" description="Disordered" evidence="1">
    <location>
        <begin position="895"/>
        <end position="929"/>
    </location>
</feature>
<proteinExistence type="predicted"/>
<feature type="compositionally biased region" description="Low complexity" evidence="1">
    <location>
        <begin position="161"/>
        <end position="172"/>
    </location>
</feature>
<dbReference type="Proteomes" id="UP000714275">
    <property type="component" value="Unassembled WGS sequence"/>
</dbReference>
<feature type="compositionally biased region" description="Polar residues" evidence="1">
    <location>
        <begin position="770"/>
        <end position="792"/>
    </location>
</feature>
<feature type="region of interest" description="Disordered" evidence="1">
    <location>
        <begin position="281"/>
        <end position="318"/>
    </location>
</feature>
<dbReference type="EMBL" id="JABBWD010000009">
    <property type="protein sequence ID" value="KAG1780266.1"/>
    <property type="molecule type" value="Genomic_DNA"/>
</dbReference>
<accession>A0A9P7A2K6</accession>
<feature type="compositionally biased region" description="Polar residues" evidence="1">
    <location>
        <begin position="541"/>
        <end position="557"/>
    </location>
</feature>
<feature type="region of interest" description="Disordered" evidence="1">
    <location>
        <begin position="669"/>
        <end position="692"/>
    </location>
</feature>
<reference evidence="2" key="1">
    <citation type="journal article" date="2020" name="New Phytol.">
        <title>Comparative genomics reveals dynamic genome evolution in host specialist ectomycorrhizal fungi.</title>
        <authorList>
            <person name="Lofgren L.A."/>
            <person name="Nguyen N.H."/>
            <person name="Vilgalys R."/>
            <person name="Ruytinx J."/>
            <person name="Liao H.L."/>
            <person name="Branco S."/>
            <person name="Kuo A."/>
            <person name="LaButti K."/>
            <person name="Lipzen A."/>
            <person name="Andreopoulos W."/>
            <person name="Pangilinan J."/>
            <person name="Riley R."/>
            <person name="Hundley H."/>
            <person name="Na H."/>
            <person name="Barry K."/>
            <person name="Grigoriev I.V."/>
            <person name="Stajich J.E."/>
            <person name="Kennedy P.G."/>
        </authorList>
    </citation>
    <scope>NUCLEOTIDE SEQUENCE</scope>
    <source>
        <strain evidence="2">DOB743</strain>
    </source>
</reference>
<feature type="compositionally biased region" description="Low complexity" evidence="1">
    <location>
        <begin position="804"/>
        <end position="817"/>
    </location>
</feature>
<organism evidence="2 3">
    <name type="scientific">Suillus placidus</name>
    <dbReference type="NCBI Taxonomy" id="48579"/>
    <lineage>
        <taxon>Eukaryota</taxon>
        <taxon>Fungi</taxon>
        <taxon>Dikarya</taxon>
        <taxon>Basidiomycota</taxon>
        <taxon>Agaricomycotina</taxon>
        <taxon>Agaricomycetes</taxon>
        <taxon>Agaricomycetidae</taxon>
        <taxon>Boletales</taxon>
        <taxon>Suillineae</taxon>
        <taxon>Suillaceae</taxon>
        <taxon>Suillus</taxon>
    </lineage>
</organism>
<gene>
    <name evidence="2" type="ORF">EV702DRAFT_1043112</name>
</gene>